<dbReference type="EMBL" id="CACVKT020007871">
    <property type="protein sequence ID" value="CAC5411550.1"/>
    <property type="molecule type" value="Genomic_DNA"/>
</dbReference>
<protein>
    <submittedName>
        <fullName evidence="1">Uncharacterized protein</fullName>
    </submittedName>
</protein>
<dbReference type="Proteomes" id="UP000507470">
    <property type="component" value="Unassembled WGS sequence"/>
</dbReference>
<sequence length="295" mass="33396">MTEDFDDKKPIAIFKPEKAAKLHSSGEYLSGRVTLTNITSTSNTAALKFLILRCIDEKDYICKYYVINMDGDVSTARSETTRILVKGKNTSMSKMFKLALSQLELQNMSTFNPSDTFGIATDKNFQKERQSIHSEVSYDQEEISEDNDYEEIGSISYHEVNLSNDRIETSHEPMAEGEIVSENIPISACSSSSGNNITMIHFYVNTNISNTNERIKMSADNETVSNHLNELGNDNIDTDDTFVYDYSESDTHQVHQYVNMTSPRVLNIYQDLNHTTTDPHKYECLNTEGSTTFTD</sequence>
<reference evidence="1 2" key="1">
    <citation type="submission" date="2020-06" db="EMBL/GenBank/DDBJ databases">
        <authorList>
            <person name="Li R."/>
            <person name="Bekaert M."/>
        </authorList>
    </citation>
    <scope>NUCLEOTIDE SEQUENCE [LARGE SCALE GENOMIC DNA]</scope>
    <source>
        <strain evidence="2">wild</strain>
    </source>
</reference>
<gene>
    <name evidence="1" type="ORF">MCOR_44627</name>
</gene>
<dbReference type="AlphaFoldDB" id="A0A6J8DXP1"/>
<name>A0A6J8DXP1_MYTCO</name>
<proteinExistence type="predicted"/>
<evidence type="ECO:0000313" key="2">
    <source>
        <dbReference type="Proteomes" id="UP000507470"/>
    </source>
</evidence>
<organism evidence="1 2">
    <name type="scientific">Mytilus coruscus</name>
    <name type="common">Sea mussel</name>
    <dbReference type="NCBI Taxonomy" id="42192"/>
    <lineage>
        <taxon>Eukaryota</taxon>
        <taxon>Metazoa</taxon>
        <taxon>Spiralia</taxon>
        <taxon>Lophotrochozoa</taxon>
        <taxon>Mollusca</taxon>
        <taxon>Bivalvia</taxon>
        <taxon>Autobranchia</taxon>
        <taxon>Pteriomorphia</taxon>
        <taxon>Mytilida</taxon>
        <taxon>Mytiloidea</taxon>
        <taxon>Mytilidae</taxon>
        <taxon>Mytilinae</taxon>
        <taxon>Mytilus</taxon>
    </lineage>
</organism>
<evidence type="ECO:0000313" key="1">
    <source>
        <dbReference type="EMBL" id="CAC5411550.1"/>
    </source>
</evidence>
<keyword evidence="2" id="KW-1185">Reference proteome</keyword>
<accession>A0A6J8DXP1</accession>